<feature type="region of interest" description="Disordered" evidence="1">
    <location>
        <begin position="294"/>
        <end position="322"/>
    </location>
</feature>
<evidence type="ECO:0000313" key="3">
    <source>
        <dbReference type="EMBL" id="KNB06135.1"/>
    </source>
</evidence>
<organism evidence="3 4">
    <name type="scientific">Fusarium oxysporum f. sp. lycopersici (strain 4287 / CBS 123668 / FGSC 9935 / NRRL 34936)</name>
    <name type="common">Fusarium vascular wilt of tomato</name>
    <dbReference type="NCBI Taxonomy" id="426428"/>
    <lineage>
        <taxon>Eukaryota</taxon>
        <taxon>Fungi</taxon>
        <taxon>Dikarya</taxon>
        <taxon>Ascomycota</taxon>
        <taxon>Pezizomycotina</taxon>
        <taxon>Sordariomycetes</taxon>
        <taxon>Hypocreomycetidae</taxon>
        <taxon>Hypocreales</taxon>
        <taxon>Nectriaceae</taxon>
        <taxon>Fusarium</taxon>
        <taxon>Fusarium oxysporum species complex</taxon>
    </lineage>
</organism>
<dbReference type="OrthoDB" id="5105090at2759"/>
<dbReference type="EMBL" id="DS231704">
    <property type="protein sequence ID" value="KNB06135.1"/>
    <property type="molecule type" value="Genomic_DNA"/>
</dbReference>
<evidence type="ECO:0000313" key="4">
    <source>
        <dbReference type="Proteomes" id="UP000009097"/>
    </source>
</evidence>
<reference evidence="3" key="2">
    <citation type="journal article" date="2010" name="Nature">
        <title>Comparative genomics reveals mobile pathogenicity chromosomes in Fusarium.</title>
        <authorList>
            <person name="Ma L.J."/>
            <person name="van der Does H.C."/>
            <person name="Borkovich K.A."/>
            <person name="Coleman J.J."/>
            <person name="Daboussi M.J."/>
            <person name="Di Pietro A."/>
            <person name="Dufresne M."/>
            <person name="Freitag M."/>
            <person name="Grabherr M."/>
            <person name="Henrissat B."/>
            <person name="Houterman P.M."/>
            <person name="Kang S."/>
            <person name="Shim W.B."/>
            <person name="Woloshuk C."/>
            <person name="Xie X."/>
            <person name="Xu J.R."/>
            <person name="Antoniw J."/>
            <person name="Baker S.E."/>
            <person name="Bluhm B.H."/>
            <person name="Breakspear A."/>
            <person name="Brown D.W."/>
            <person name="Butchko R.A."/>
            <person name="Chapman S."/>
            <person name="Coulson R."/>
            <person name="Coutinho P.M."/>
            <person name="Danchin E.G."/>
            <person name="Diener A."/>
            <person name="Gale L.R."/>
            <person name="Gardiner D.M."/>
            <person name="Goff S."/>
            <person name="Hammond-Kosack K.E."/>
            <person name="Hilburn K."/>
            <person name="Hua-Van A."/>
            <person name="Jonkers W."/>
            <person name="Kazan K."/>
            <person name="Kodira C.D."/>
            <person name="Koehrsen M."/>
            <person name="Kumar L."/>
            <person name="Lee Y.H."/>
            <person name="Li L."/>
            <person name="Manners J.M."/>
            <person name="Miranda-Saavedra D."/>
            <person name="Mukherjee M."/>
            <person name="Park G."/>
            <person name="Park J."/>
            <person name="Park S.Y."/>
            <person name="Proctor R.H."/>
            <person name="Regev A."/>
            <person name="Ruiz-Roldan M.C."/>
            <person name="Sain D."/>
            <person name="Sakthikumar S."/>
            <person name="Sykes S."/>
            <person name="Schwartz D.C."/>
            <person name="Turgeon B.G."/>
            <person name="Wapinski I."/>
            <person name="Yoder O."/>
            <person name="Young S."/>
            <person name="Zeng Q."/>
            <person name="Zhou S."/>
            <person name="Galagan J."/>
            <person name="Cuomo C.A."/>
            <person name="Kistler H.C."/>
            <person name="Rep M."/>
        </authorList>
    </citation>
    <scope>NUCLEOTIDE SEQUENCE [LARGE SCALE GENOMIC DNA]</scope>
    <source>
        <strain evidence="3">4287</strain>
    </source>
</reference>
<evidence type="ECO:0000259" key="2">
    <source>
        <dbReference type="Pfam" id="PF17100"/>
    </source>
</evidence>
<proteinExistence type="predicted"/>
<name>A0A0J9V4D7_FUSO4</name>
<dbReference type="AlphaFoldDB" id="A0A0J9V4D7"/>
<feature type="compositionally biased region" description="Low complexity" evidence="1">
    <location>
        <begin position="26"/>
        <end position="62"/>
    </location>
</feature>
<dbReference type="RefSeq" id="XP_018244180.1">
    <property type="nucleotide sequence ID" value="XM_018385595.1"/>
</dbReference>
<sequence>MAPILFEKAKFKARRLLQAAPQESVSAPSLLTPSPTPSRPASQPSTRPTSQPSPPTSTDSDTPPLPSLQERLWNQAYDELKASEPKLVEAYEQILSAELCRNDSPSVASRPTKNEIGMTRETRYRQMQQLVQQGLDRTQRAASIKRGIDEGLQAVQAVRGIVDKAVHAAPEAAVAWVGVCFGLELYPLEPRHRGTRGVRRNAMYEPVFLQAWTKSPSGGRYWIVEYGGSMTRPVGGKEVYDHLEDIFERERGRQKGFSGGDLANGAGTTRSSQTTTFTDLRPWLERTGWERTFGGNRPRTAKKPNYHALSCDFTPGPDTERE</sequence>
<reference evidence="3" key="1">
    <citation type="submission" date="2007-04" db="EMBL/GenBank/DDBJ databases">
        <authorList>
            <consortium name="The Broad Institute Genome Sequencing Platform"/>
            <person name="Birren B."/>
            <person name="Lander E."/>
            <person name="Galagan J."/>
            <person name="Nusbaum C."/>
            <person name="Devon K."/>
            <person name="Ma L.-J."/>
            <person name="Jaffe D."/>
            <person name="Butler J."/>
            <person name="Alvarez P."/>
            <person name="Gnerre S."/>
            <person name="Grabherr M."/>
            <person name="Kleber M."/>
            <person name="Mauceli E."/>
            <person name="Brockman W."/>
            <person name="MacCallum I.A."/>
            <person name="Young S."/>
            <person name="LaButti K."/>
            <person name="DeCaprio D."/>
            <person name="Crawford M."/>
            <person name="Koehrsen M."/>
            <person name="Engels R."/>
            <person name="Montgomery P."/>
            <person name="Pearson M."/>
            <person name="Howarth C."/>
            <person name="Larson L."/>
            <person name="White J."/>
            <person name="O'Leary S."/>
            <person name="Kodira C."/>
            <person name="Zeng Q."/>
            <person name="Yandava C."/>
            <person name="Alvarado L."/>
            <person name="Kistler C."/>
            <person name="Shim W.-B."/>
            <person name="Kang S."/>
            <person name="Woloshuk C."/>
        </authorList>
    </citation>
    <scope>NUCLEOTIDE SEQUENCE</scope>
    <source>
        <strain evidence="3">4287</strain>
    </source>
</reference>
<feature type="region of interest" description="Disordered" evidence="1">
    <location>
        <begin position="19"/>
        <end position="67"/>
    </location>
</feature>
<accession>A0A0J9V4D7</accession>
<dbReference type="InterPro" id="IPR031359">
    <property type="entry name" value="NACHT_N"/>
</dbReference>
<feature type="domain" description="NWD NACHT-NTPase N-terminal" evidence="2">
    <location>
        <begin position="70"/>
        <end position="185"/>
    </location>
</feature>
<gene>
    <name evidence="3" type="ORF">FOXG_06952</name>
</gene>
<dbReference type="GeneID" id="28948725"/>
<dbReference type="Proteomes" id="UP000009097">
    <property type="component" value="Unassembled WGS sequence"/>
</dbReference>
<protein>
    <recommendedName>
        <fullName evidence="2">NWD NACHT-NTPase N-terminal domain-containing protein</fullName>
    </recommendedName>
</protein>
<dbReference type="KEGG" id="fox:FOXG_06952"/>
<dbReference type="VEuPathDB" id="FungiDB:FOXG_06952"/>
<evidence type="ECO:0000256" key="1">
    <source>
        <dbReference type="SAM" id="MobiDB-lite"/>
    </source>
</evidence>
<feature type="region of interest" description="Disordered" evidence="1">
    <location>
        <begin position="254"/>
        <end position="274"/>
    </location>
</feature>
<dbReference type="Pfam" id="PF17100">
    <property type="entry name" value="NACHT_N"/>
    <property type="match status" value="1"/>
</dbReference>